<keyword evidence="1" id="KW-0472">Membrane</keyword>
<feature type="transmembrane region" description="Helical" evidence="1">
    <location>
        <begin position="20"/>
        <end position="41"/>
    </location>
</feature>
<name>A0A0W8FSL9_9ZZZZ</name>
<evidence type="ECO:0008006" key="3">
    <source>
        <dbReference type="Google" id="ProtNLM"/>
    </source>
</evidence>
<dbReference type="EMBL" id="LNQE01000887">
    <property type="protein sequence ID" value="KUG23769.1"/>
    <property type="molecule type" value="Genomic_DNA"/>
</dbReference>
<comment type="caution">
    <text evidence="2">The sequence shown here is derived from an EMBL/GenBank/DDBJ whole genome shotgun (WGS) entry which is preliminary data.</text>
</comment>
<proteinExistence type="predicted"/>
<reference evidence="2" key="1">
    <citation type="journal article" date="2015" name="Proc. Natl. Acad. Sci. U.S.A.">
        <title>Networks of energetic and metabolic interactions define dynamics in microbial communities.</title>
        <authorList>
            <person name="Embree M."/>
            <person name="Liu J.K."/>
            <person name="Al-Bassam M.M."/>
            <person name="Zengler K."/>
        </authorList>
    </citation>
    <scope>NUCLEOTIDE SEQUENCE</scope>
</reference>
<protein>
    <recommendedName>
        <fullName evidence="3">Type 4 fimbrial biogenesis protein PilX N-terminal domain-containing protein</fullName>
    </recommendedName>
</protein>
<sequence length="167" mass="18206">MCFLRKSIKKTAESEKGFVFLVSLMAIVVLIAIGLFALTTVSEDLMISFRLTGERKAFSAAESGAYAAAANIAIYDALPSPADKDAVLYTFPKTYIDPDNDPNASYTGRVSWVRSIGTEGFSFDYNFSSDLFKTVITGKDSFYGSTVNIEVGVSDTPGRTEDTVYKH</sequence>
<accession>A0A0W8FSL9</accession>
<keyword evidence="1" id="KW-1133">Transmembrane helix</keyword>
<organism evidence="2">
    <name type="scientific">hydrocarbon metagenome</name>
    <dbReference type="NCBI Taxonomy" id="938273"/>
    <lineage>
        <taxon>unclassified sequences</taxon>
        <taxon>metagenomes</taxon>
        <taxon>ecological metagenomes</taxon>
    </lineage>
</organism>
<gene>
    <name evidence="2" type="ORF">ASZ90_006415</name>
</gene>
<evidence type="ECO:0000313" key="2">
    <source>
        <dbReference type="EMBL" id="KUG23769.1"/>
    </source>
</evidence>
<dbReference type="AlphaFoldDB" id="A0A0W8FSL9"/>
<keyword evidence="1" id="KW-0812">Transmembrane</keyword>
<evidence type="ECO:0000256" key="1">
    <source>
        <dbReference type="SAM" id="Phobius"/>
    </source>
</evidence>